<dbReference type="Proteomes" id="UP000593573">
    <property type="component" value="Unassembled WGS sequence"/>
</dbReference>
<accession>A0A7J8VTX7</accession>
<dbReference type="PANTHER" id="PTHR36030:SF3">
    <property type="match status" value="1"/>
</dbReference>
<gene>
    <name evidence="1" type="ORF">Goklo_002659</name>
</gene>
<sequence>MEFNSKRRGFFKGKLTPFYRAVKGVPTRQYSSKVKPNQGSSTSASISFRVHQDYMISQPKQISYIVPGDKNREKLSQIDNFFGVTGDESVDIKAATYISSVQEHDDYVRYRHTVLLCAPVMCEAQGLVEGTLRCLSIKVRMMNGGMGGGIGKWKIGISLRFRHPRLLGANRDVRSFGPYGRVTSVFQHQGEM</sequence>
<evidence type="ECO:0000313" key="1">
    <source>
        <dbReference type="EMBL" id="MBA0666218.1"/>
    </source>
</evidence>
<dbReference type="AlphaFoldDB" id="A0A7J8VTX7"/>
<dbReference type="OrthoDB" id="911847at2759"/>
<dbReference type="PANTHER" id="PTHR36030">
    <property type="entry name" value="CALMODULIN-BINDING DOMAIN-CONTAINING PROTEIN"/>
    <property type="match status" value="1"/>
</dbReference>
<dbReference type="EMBL" id="JABFAB010000012">
    <property type="protein sequence ID" value="MBA0666218.1"/>
    <property type="molecule type" value="Genomic_DNA"/>
</dbReference>
<comment type="caution">
    <text evidence="1">The sequence shown here is derived from an EMBL/GenBank/DDBJ whole genome shotgun (WGS) entry which is preliminary data.</text>
</comment>
<evidence type="ECO:0000313" key="2">
    <source>
        <dbReference type="Proteomes" id="UP000593573"/>
    </source>
</evidence>
<protein>
    <submittedName>
        <fullName evidence="1">Uncharacterized protein</fullName>
    </submittedName>
</protein>
<proteinExistence type="predicted"/>
<reference evidence="1 2" key="1">
    <citation type="journal article" date="2019" name="Genome Biol. Evol.">
        <title>Insights into the evolution of the New World diploid cottons (Gossypium, subgenus Houzingenia) based on genome sequencing.</title>
        <authorList>
            <person name="Grover C.E."/>
            <person name="Arick M.A. 2nd"/>
            <person name="Thrash A."/>
            <person name="Conover J.L."/>
            <person name="Sanders W.S."/>
            <person name="Peterson D.G."/>
            <person name="Frelichowski J.E."/>
            <person name="Scheffler J.A."/>
            <person name="Scheffler B.E."/>
            <person name="Wendel J.F."/>
        </authorList>
    </citation>
    <scope>NUCLEOTIDE SEQUENCE [LARGE SCALE GENOMIC DNA]</scope>
    <source>
        <strain evidence="1">57</strain>
        <tissue evidence="1">Leaf</tissue>
    </source>
</reference>
<name>A0A7J8VTX7_9ROSI</name>
<keyword evidence="2" id="KW-1185">Reference proteome</keyword>
<organism evidence="1 2">
    <name type="scientific">Gossypium klotzschianum</name>
    <dbReference type="NCBI Taxonomy" id="34286"/>
    <lineage>
        <taxon>Eukaryota</taxon>
        <taxon>Viridiplantae</taxon>
        <taxon>Streptophyta</taxon>
        <taxon>Embryophyta</taxon>
        <taxon>Tracheophyta</taxon>
        <taxon>Spermatophyta</taxon>
        <taxon>Magnoliopsida</taxon>
        <taxon>eudicotyledons</taxon>
        <taxon>Gunneridae</taxon>
        <taxon>Pentapetalae</taxon>
        <taxon>rosids</taxon>
        <taxon>malvids</taxon>
        <taxon>Malvales</taxon>
        <taxon>Malvaceae</taxon>
        <taxon>Malvoideae</taxon>
        <taxon>Gossypium</taxon>
    </lineage>
</organism>